<comment type="caution">
    <text evidence="2">The sequence shown here is derived from an EMBL/GenBank/DDBJ whole genome shotgun (WGS) entry which is preliminary data.</text>
</comment>
<dbReference type="EMBL" id="BPLQ01002424">
    <property type="protein sequence ID" value="GIX92755.1"/>
    <property type="molecule type" value="Genomic_DNA"/>
</dbReference>
<dbReference type="AlphaFoldDB" id="A0AAV4P6C4"/>
<dbReference type="Proteomes" id="UP001054837">
    <property type="component" value="Unassembled WGS sequence"/>
</dbReference>
<evidence type="ECO:0000256" key="1">
    <source>
        <dbReference type="SAM" id="MobiDB-lite"/>
    </source>
</evidence>
<reference evidence="2 3" key="1">
    <citation type="submission" date="2021-06" db="EMBL/GenBank/DDBJ databases">
        <title>Caerostris darwini draft genome.</title>
        <authorList>
            <person name="Kono N."/>
            <person name="Arakawa K."/>
        </authorList>
    </citation>
    <scope>NUCLEOTIDE SEQUENCE [LARGE SCALE GENOMIC DNA]</scope>
</reference>
<evidence type="ECO:0000313" key="3">
    <source>
        <dbReference type="Proteomes" id="UP001054837"/>
    </source>
</evidence>
<evidence type="ECO:0000313" key="2">
    <source>
        <dbReference type="EMBL" id="GIX92755.1"/>
    </source>
</evidence>
<name>A0AAV4P6C4_9ARAC</name>
<protein>
    <submittedName>
        <fullName evidence="2">Uncharacterized protein</fullName>
    </submittedName>
</protein>
<organism evidence="2 3">
    <name type="scientific">Caerostris darwini</name>
    <dbReference type="NCBI Taxonomy" id="1538125"/>
    <lineage>
        <taxon>Eukaryota</taxon>
        <taxon>Metazoa</taxon>
        <taxon>Ecdysozoa</taxon>
        <taxon>Arthropoda</taxon>
        <taxon>Chelicerata</taxon>
        <taxon>Arachnida</taxon>
        <taxon>Araneae</taxon>
        <taxon>Araneomorphae</taxon>
        <taxon>Entelegynae</taxon>
        <taxon>Araneoidea</taxon>
        <taxon>Araneidae</taxon>
        <taxon>Caerostris</taxon>
    </lineage>
</organism>
<proteinExistence type="predicted"/>
<keyword evidence="3" id="KW-1185">Reference proteome</keyword>
<sequence>MADNPEKPGPIQTYRWREETILPALLLQEDRRGHQKPNRVGEKDKKANGRKGRKSIHKNPVVYEEEETFQRFRSEIIEACKTSHICPSQGRTEETESLISCFPVQWRHGNWNFQNLSNCARPRVAVSHWLTSPEQKCADPVP</sequence>
<feature type="compositionally biased region" description="Basic residues" evidence="1">
    <location>
        <begin position="48"/>
        <end position="57"/>
    </location>
</feature>
<gene>
    <name evidence="2" type="ORF">CDAR_112321</name>
</gene>
<feature type="region of interest" description="Disordered" evidence="1">
    <location>
        <begin position="26"/>
        <end position="59"/>
    </location>
</feature>
<accession>A0AAV4P6C4</accession>